<comment type="caution">
    <text evidence="2">The sequence shown here is derived from an EMBL/GenBank/DDBJ whole genome shotgun (WGS) entry which is preliminary data.</text>
</comment>
<dbReference type="RefSeq" id="WP_134641642.1">
    <property type="nucleotide sequence ID" value="NZ_SOHM01000031.1"/>
</dbReference>
<name>A0A4R9BLZ2_9MICO</name>
<dbReference type="InterPro" id="IPR050471">
    <property type="entry name" value="AB_hydrolase"/>
</dbReference>
<accession>A0A4R9BLZ2</accession>
<dbReference type="Pfam" id="PF12697">
    <property type="entry name" value="Abhydrolase_6"/>
    <property type="match status" value="1"/>
</dbReference>
<proteinExistence type="predicted"/>
<reference evidence="2 3" key="1">
    <citation type="submission" date="2019-03" db="EMBL/GenBank/DDBJ databases">
        <title>Genomics of glacier-inhabiting Cryobacterium strains.</title>
        <authorList>
            <person name="Liu Q."/>
            <person name="Xin Y.-H."/>
        </authorList>
    </citation>
    <scope>NUCLEOTIDE SEQUENCE [LARGE SCALE GENOMIC DNA]</scope>
    <source>
        <strain evidence="2 3">Sr59</strain>
    </source>
</reference>
<dbReference type="AlphaFoldDB" id="A0A4R9BLZ2"/>
<evidence type="ECO:0000313" key="2">
    <source>
        <dbReference type="EMBL" id="TFD87159.1"/>
    </source>
</evidence>
<feature type="domain" description="AB hydrolase-1" evidence="1">
    <location>
        <begin position="29"/>
        <end position="244"/>
    </location>
</feature>
<sequence>MPTVASHDGTRIAFDSLGTGPALVLVDGATCYRDAGPLRPLAALMADRFTVYVYDRRGRGASTDTLPFSVDREIDDIAALIDTAGGRAALFGMSSGGALAIAAAARLGASVSELAVYEVPVSIERDPVAIAYSRNLAEALAAGRRSDAMALFLARVGIPAEQIAGMRQAPMWAGYEAIAPTLAYDDAVLGDGLLPYERIDAVRIPAVVLSGEFAPEFIRESARALATALEYGRHVELPGQSHDVDLAVLAGALHETLDASLPG</sequence>
<dbReference type="GO" id="GO:0016787">
    <property type="term" value="F:hydrolase activity"/>
    <property type="evidence" value="ECO:0007669"/>
    <property type="project" value="UniProtKB-KW"/>
</dbReference>
<dbReference type="PANTHER" id="PTHR43433:SF5">
    <property type="entry name" value="AB HYDROLASE-1 DOMAIN-CONTAINING PROTEIN"/>
    <property type="match status" value="1"/>
</dbReference>
<dbReference type="InterPro" id="IPR000073">
    <property type="entry name" value="AB_hydrolase_1"/>
</dbReference>
<evidence type="ECO:0000313" key="3">
    <source>
        <dbReference type="Proteomes" id="UP000298468"/>
    </source>
</evidence>
<dbReference type="SUPFAM" id="SSF53474">
    <property type="entry name" value="alpha/beta-Hydrolases"/>
    <property type="match status" value="1"/>
</dbReference>
<gene>
    <name evidence="2" type="ORF">E3T61_15080</name>
</gene>
<dbReference type="EMBL" id="SOHM01000031">
    <property type="protein sequence ID" value="TFD87159.1"/>
    <property type="molecule type" value="Genomic_DNA"/>
</dbReference>
<organism evidence="2 3">
    <name type="scientific">Cryobacterium lactosi</name>
    <dbReference type="NCBI Taxonomy" id="1259202"/>
    <lineage>
        <taxon>Bacteria</taxon>
        <taxon>Bacillati</taxon>
        <taxon>Actinomycetota</taxon>
        <taxon>Actinomycetes</taxon>
        <taxon>Micrococcales</taxon>
        <taxon>Microbacteriaceae</taxon>
        <taxon>Cryobacterium</taxon>
    </lineage>
</organism>
<dbReference type="Proteomes" id="UP000298468">
    <property type="component" value="Unassembled WGS sequence"/>
</dbReference>
<keyword evidence="2" id="KW-0378">Hydrolase</keyword>
<protein>
    <submittedName>
        <fullName evidence="2">Alpha/beta hydrolase</fullName>
    </submittedName>
</protein>
<dbReference type="PANTHER" id="PTHR43433">
    <property type="entry name" value="HYDROLASE, ALPHA/BETA FOLD FAMILY PROTEIN"/>
    <property type="match status" value="1"/>
</dbReference>
<dbReference type="OrthoDB" id="63519at2"/>
<dbReference type="Gene3D" id="3.40.50.1820">
    <property type="entry name" value="alpha/beta hydrolase"/>
    <property type="match status" value="1"/>
</dbReference>
<dbReference type="InterPro" id="IPR029058">
    <property type="entry name" value="AB_hydrolase_fold"/>
</dbReference>
<keyword evidence="3" id="KW-1185">Reference proteome</keyword>
<evidence type="ECO:0000259" key="1">
    <source>
        <dbReference type="Pfam" id="PF12697"/>
    </source>
</evidence>